<sequence>MAAETRDETLQQDAPQDSLVGSKSKSVPWYDASPSPTSIPASARHLLETYSRIPASDVTQHVIAVRERAWE</sequence>
<organism evidence="1 2">
    <name type="scientific">Coniosporium uncinatum</name>
    <dbReference type="NCBI Taxonomy" id="93489"/>
    <lineage>
        <taxon>Eukaryota</taxon>
        <taxon>Fungi</taxon>
        <taxon>Dikarya</taxon>
        <taxon>Ascomycota</taxon>
        <taxon>Pezizomycotina</taxon>
        <taxon>Dothideomycetes</taxon>
        <taxon>Dothideomycetes incertae sedis</taxon>
        <taxon>Coniosporium</taxon>
    </lineage>
</organism>
<gene>
    <name evidence="1" type="ORF">LTS18_003526</name>
</gene>
<dbReference type="Proteomes" id="UP001186974">
    <property type="component" value="Unassembled WGS sequence"/>
</dbReference>
<name>A0ACC3D6R1_9PEZI</name>
<dbReference type="EMBL" id="JAWDJW010007164">
    <property type="protein sequence ID" value="KAK3062704.1"/>
    <property type="molecule type" value="Genomic_DNA"/>
</dbReference>
<proteinExistence type="predicted"/>
<evidence type="ECO:0000313" key="1">
    <source>
        <dbReference type="EMBL" id="KAK3062704.1"/>
    </source>
</evidence>
<protein>
    <submittedName>
        <fullName evidence="1">Uncharacterized protein</fullName>
    </submittedName>
</protein>
<keyword evidence="2" id="KW-1185">Reference proteome</keyword>
<accession>A0ACC3D6R1</accession>
<comment type="caution">
    <text evidence="1">The sequence shown here is derived from an EMBL/GenBank/DDBJ whole genome shotgun (WGS) entry which is preliminary data.</text>
</comment>
<feature type="non-terminal residue" evidence="1">
    <location>
        <position position="71"/>
    </location>
</feature>
<evidence type="ECO:0000313" key="2">
    <source>
        <dbReference type="Proteomes" id="UP001186974"/>
    </source>
</evidence>
<reference evidence="1" key="1">
    <citation type="submission" date="2024-09" db="EMBL/GenBank/DDBJ databases">
        <title>Black Yeasts Isolated from many extreme environments.</title>
        <authorList>
            <person name="Coleine C."/>
            <person name="Stajich J.E."/>
            <person name="Selbmann L."/>
        </authorList>
    </citation>
    <scope>NUCLEOTIDE SEQUENCE</scope>
    <source>
        <strain evidence="1">CCFEE 5737</strain>
    </source>
</reference>